<keyword evidence="7" id="KW-1015">Disulfide bond</keyword>
<dbReference type="InterPro" id="IPR036291">
    <property type="entry name" value="NAD(P)-bd_dom_sf"/>
</dbReference>
<feature type="domain" description="FAD/NAD(P)-binding" evidence="12">
    <location>
        <begin position="28"/>
        <end position="385"/>
    </location>
</feature>
<evidence type="ECO:0000256" key="5">
    <source>
        <dbReference type="ARBA" id="ARBA00022857"/>
    </source>
</evidence>
<organism evidence="13 14">
    <name type="scientific">Myotis brandtii</name>
    <name type="common">Brandt's bat</name>
    <dbReference type="NCBI Taxonomy" id="109478"/>
    <lineage>
        <taxon>Eukaryota</taxon>
        <taxon>Metazoa</taxon>
        <taxon>Chordata</taxon>
        <taxon>Craniata</taxon>
        <taxon>Vertebrata</taxon>
        <taxon>Euteleostomi</taxon>
        <taxon>Mammalia</taxon>
        <taxon>Eutheria</taxon>
        <taxon>Laurasiatheria</taxon>
        <taxon>Chiroptera</taxon>
        <taxon>Yangochiroptera</taxon>
        <taxon>Vespertilionidae</taxon>
        <taxon>Myotis</taxon>
    </lineage>
</organism>
<feature type="domain" description="Pyridine nucleotide-disulphide oxidoreductase dimerisation" evidence="11">
    <location>
        <begin position="405"/>
        <end position="516"/>
    </location>
</feature>
<evidence type="ECO:0000259" key="12">
    <source>
        <dbReference type="Pfam" id="PF07992"/>
    </source>
</evidence>
<proteinExistence type="inferred from homology"/>
<dbReference type="eggNOG" id="KOG4716">
    <property type="taxonomic scope" value="Eukaryota"/>
</dbReference>
<name>S7PRK2_MYOBR</name>
<evidence type="ECO:0000256" key="2">
    <source>
        <dbReference type="ARBA" id="ARBA00007532"/>
    </source>
</evidence>
<dbReference type="Pfam" id="PF02852">
    <property type="entry name" value="Pyr_redox_dim"/>
    <property type="match status" value="1"/>
</dbReference>
<dbReference type="PRINTS" id="PR00411">
    <property type="entry name" value="PNDRDTASEI"/>
</dbReference>
<dbReference type="GO" id="GO:0034599">
    <property type="term" value="P:cellular response to oxidative stress"/>
    <property type="evidence" value="ECO:0007669"/>
    <property type="project" value="TreeGrafter"/>
</dbReference>
<evidence type="ECO:0000256" key="6">
    <source>
        <dbReference type="ARBA" id="ARBA00023002"/>
    </source>
</evidence>
<dbReference type="InterPro" id="IPR046952">
    <property type="entry name" value="GSHR/TRXR-like"/>
</dbReference>
<dbReference type="GO" id="GO:0004362">
    <property type="term" value="F:glutathione-disulfide reductase (NADPH) activity"/>
    <property type="evidence" value="ECO:0007669"/>
    <property type="project" value="TreeGrafter"/>
</dbReference>
<reference evidence="13 14" key="1">
    <citation type="journal article" date="2013" name="Nat. Commun.">
        <title>Genome analysis reveals insights into physiology and longevity of the Brandt's bat Myotis brandtii.</title>
        <authorList>
            <person name="Seim I."/>
            <person name="Fang X."/>
            <person name="Xiong Z."/>
            <person name="Lobanov A.V."/>
            <person name="Huang Z."/>
            <person name="Ma S."/>
            <person name="Feng Y."/>
            <person name="Turanov A.A."/>
            <person name="Zhu Y."/>
            <person name="Lenz T.L."/>
            <person name="Gerashchenko M.V."/>
            <person name="Fan D."/>
            <person name="Hee Yim S."/>
            <person name="Yao X."/>
            <person name="Jordan D."/>
            <person name="Xiong Y."/>
            <person name="Ma Y."/>
            <person name="Lyapunov A.N."/>
            <person name="Chen G."/>
            <person name="Kulakova O.I."/>
            <person name="Sun Y."/>
            <person name="Lee S.G."/>
            <person name="Bronson R.T."/>
            <person name="Moskalev A.A."/>
            <person name="Sunyaev S.R."/>
            <person name="Zhang G."/>
            <person name="Krogh A."/>
            <person name="Wang J."/>
            <person name="Gladyshev V.N."/>
        </authorList>
    </citation>
    <scope>NUCLEOTIDE SEQUENCE [LARGE SCALE GENOMIC DNA]</scope>
</reference>
<evidence type="ECO:0000256" key="9">
    <source>
        <dbReference type="RuleBase" id="RU003691"/>
    </source>
</evidence>
<dbReference type="SUPFAM" id="SSF51905">
    <property type="entry name" value="FAD/NAD(P)-binding domain"/>
    <property type="match status" value="1"/>
</dbReference>
<dbReference type="Proteomes" id="UP000052978">
    <property type="component" value="Unassembled WGS sequence"/>
</dbReference>
<dbReference type="PANTHER" id="PTHR42737:SF7">
    <property type="entry name" value="THIOREDOXIN-DISULFIDE REDUCTASE"/>
    <property type="match status" value="1"/>
</dbReference>
<dbReference type="FunFam" id="3.50.50.60:FF:000012">
    <property type="entry name" value="Thioredoxin reductase 1, cytoplasmic"/>
    <property type="match status" value="1"/>
</dbReference>
<feature type="region of interest" description="Disordered" evidence="10">
    <location>
        <begin position="829"/>
        <end position="925"/>
    </location>
</feature>
<evidence type="ECO:0000256" key="4">
    <source>
        <dbReference type="ARBA" id="ARBA00022827"/>
    </source>
</evidence>
<keyword evidence="6 9" id="KW-0560">Oxidoreductase</keyword>
<dbReference type="InterPro" id="IPR036188">
    <property type="entry name" value="FAD/NAD-bd_sf"/>
</dbReference>
<gene>
    <name evidence="13" type="ORF">D623_10021851</name>
</gene>
<dbReference type="InterPro" id="IPR016156">
    <property type="entry name" value="FAD/NAD-linked_Rdtase_dimer_sf"/>
</dbReference>
<comment type="cofactor">
    <cofactor evidence="1">
        <name>FAD</name>
        <dbReference type="ChEBI" id="CHEBI:57692"/>
    </cofactor>
</comment>
<keyword evidence="4 9" id="KW-0274">FAD</keyword>
<evidence type="ECO:0000313" key="13">
    <source>
        <dbReference type="EMBL" id="EPQ13523.1"/>
    </source>
</evidence>
<feature type="compositionally biased region" description="Pro residues" evidence="10">
    <location>
        <begin position="835"/>
        <end position="850"/>
    </location>
</feature>
<dbReference type="InterPro" id="IPR004099">
    <property type="entry name" value="Pyr_nucl-diS_OxRdtase_dimer"/>
</dbReference>
<dbReference type="AlphaFoldDB" id="S7PRK2"/>
<dbReference type="SUPFAM" id="SSF55424">
    <property type="entry name" value="FAD/NAD-linked reductases, dimerisation (C-terminal) domain"/>
    <property type="match status" value="1"/>
</dbReference>
<dbReference type="GO" id="GO:0005829">
    <property type="term" value="C:cytosol"/>
    <property type="evidence" value="ECO:0007669"/>
    <property type="project" value="TreeGrafter"/>
</dbReference>
<keyword evidence="14" id="KW-1185">Reference proteome</keyword>
<keyword evidence="8 9" id="KW-0676">Redox-active center</keyword>
<evidence type="ECO:0000256" key="8">
    <source>
        <dbReference type="ARBA" id="ARBA00023284"/>
    </source>
</evidence>
<dbReference type="Pfam" id="PF07992">
    <property type="entry name" value="Pyr_redox_2"/>
    <property type="match status" value="1"/>
</dbReference>
<dbReference type="PANTHER" id="PTHR42737">
    <property type="entry name" value="GLUTATHIONE REDUCTASE"/>
    <property type="match status" value="1"/>
</dbReference>
<evidence type="ECO:0000313" key="14">
    <source>
        <dbReference type="Proteomes" id="UP000052978"/>
    </source>
</evidence>
<dbReference type="PROSITE" id="PS00076">
    <property type="entry name" value="PYRIDINE_REDOX_1"/>
    <property type="match status" value="1"/>
</dbReference>
<dbReference type="GO" id="GO:0050660">
    <property type="term" value="F:flavin adenine dinucleotide binding"/>
    <property type="evidence" value="ECO:0007669"/>
    <property type="project" value="InterPro"/>
</dbReference>
<dbReference type="InterPro" id="IPR012999">
    <property type="entry name" value="Pyr_OxRdtase_I_AS"/>
</dbReference>
<feature type="compositionally biased region" description="Basic and acidic residues" evidence="10">
    <location>
        <begin position="895"/>
        <end position="907"/>
    </location>
</feature>
<evidence type="ECO:0000256" key="1">
    <source>
        <dbReference type="ARBA" id="ARBA00001974"/>
    </source>
</evidence>
<dbReference type="PRINTS" id="PR00368">
    <property type="entry name" value="FADPNR"/>
</dbReference>
<dbReference type="EMBL" id="KE163720">
    <property type="protein sequence ID" value="EPQ13523.1"/>
    <property type="molecule type" value="Genomic_DNA"/>
</dbReference>
<dbReference type="Gene3D" id="3.50.50.60">
    <property type="entry name" value="FAD/NAD(P)-binding domain"/>
    <property type="match status" value="3"/>
</dbReference>
<comment type="similarity">
    <text evidence="2 9">Belongs to the class-I pyridine nucleotide-disulfide oxidoreductase family.</text>
</comment>
<sequence length="925" mass="100495">MCQLYLLLQVPDGLPWLATPQAIGQPDYDLLVIGGGSGGLACAKEAAQLGKKVAVVDYVEPSPQGTRWGLGGTCVNVGCIPKKLMHHAALLGGMIRDAPYYGWEVPQQVPHDWRKMAEAVQNYVKSLNWGHRVQLQERKVSYFNMKASFVDEHVVRGVAKGGKETLLSAKHIVIATGGRPKYPTHIEGAVEHGITSDDIFWLKESPGKTVGLILEAEMKLRGVWTDAPLEAEATRSVDVALECAGFLTGLGLDTTVMMRSIPLRGFDQQMSTLVTDYMASHGTRFLKGCIPLRVKRLPDNQLQVTWKDVASGREDMDTFNTVLWAIGRVPETRNLNLEKAGVNTNPESQKILVDAQEATSVPHIYAIGDTAEGRPELTPTAILAGRLLAQRLCGQSSDLMDYDNVPTTVFTPLEYGCVGLSEEAAVARHGKEHVEVYHAYYKPLEFTVAERDASQCYIKMVCLQKPPKPVLGLHFLGPNAGEVTQGFALGIKCGASYAQVMRTVGIHPTCAEEVTKLRISKRSGLDPTLVQQPPSTPSIPCGWRRWQGPCSPIWAAANYPTYTPWQEIDWALLGAAYAPLVDPWIEQPCCGHPVCVCTAVEQKSTVSCEATEKGYLTVHMPDPRPLRVDFHWVPGSDPGTFDGSPWLLHRFLAQLSDGMSFHLEHCQENLSRVCEVLGAPDRPSLGVGSPYLDGDLSLLDDDELFCQDPEEVIQNLNSFAEDHATALPLVPTSSQPPVAPQLPVVRLYLARFSEALALNMGATLRPVPDSLATPATSSSDSELKMLCLSSSWPRRAALGPLSPLPCPLPRAAPILVWWGQQRWPPNLSLCFQNLPKPPAQQPDPAHPGGPEPQKTGEVSGPQGAVETPAEPPFPPALHPAALDSEQVPGRCSSAPRDEVAYVAKESRSPSPTLPLSLPGPSGIAR</sequence>
<evidence type="ECO:0000256" key="7">
    <source>
        <dbReference type="ARBA" id="ARBA00023157"/>
    </source>
</evidence>
<keyword evidence="3 9" id="KW-0285">Flavoprotein</keyword>
<protein>
    <submittedName>
        <fullName evidence="13">Thioredoxin reductase 2, mitochondrial</fullName>
    </submittedName>
</protein>
<dbReference type="Gene3D" id="3.30.390.30">
    <property type="match status" value="1"/>
</dbReference>
<evidence type="ECO:0000259" key="11">
    <source>
        <dbReference type="Pfam" id="PF02852"/>
    </source>
</evidence>
<dbReference type="GO" id="GO:0045454">
    <property type="term" value="P:cell redox homeostasis"/>
    <property type="evidence" value="ECO:0007669"/>
    <property type="project" value="InterPro"/>
</dbReference>
<evidence type="ECO:0000256" key="10">
    <source>
        <dbReference type="SAM" id="MobiDB-lite"/>
    </source>
</evidence>
<evidence type="ECO:0000256" key="3">
    <source>
        <dbReference type="ARBA" id="ARBA00022630"/>
    </source>
</evidence>
<feature type="compositionally biased region" description="Low complexity" evidence="10">
    <location>
        <begin position="908"/>
        <end position="925"/>
    </location>
</feature>
<dbReference type="InterPro" id="IPR023753">
    <property type="entry name" value="FAD/NAD-binding_dom"/>
</dbReference>
<keyword evidence="5" id="KW-0521">NADP</keyword>
<dbReference type="SUPFAM" id="SSF51735">
    <property type="entry name" value="NAD(P)-binding Rossmann-fold domains"/>
    <property type="match status" value="1"/>
</dbReference>
<dbReference type="GO" id="GO:0006749">
    <property type="term" value="P:glutathione metabolic process"/>
    <property type="evidence" value="ECO:0007669"/>
    <property type="project" value="TreeGrafter"/>
</dbReference>
<accession>S7PRK2</accession>
<dbReference type="FunFam" id="3.30.390.30:FF:000004">
    <property type="entry name" value="Thioredoxin reductase 1, cytoplasmic"/>
    <property type="match status" value="1"/>
</dbReference>
<dbReference type="FunFam" id="3.50.50.60:FF:000200">
    <property type="entry name" value="Thioredoxin reductase 2, mitochondrial"/>
    <property type="match status" value="1"/>
</dbReference>
<dbReference type="GO" id="GO:0005739">
    <property type="term" value="C:mitochondrion"/>
    <property type="evidence" value="ECO:0007669"/>
    <property type="project" value="TreeGrafter"/>
</dbReference>